<sequence length="191" mass="20813">MKLPRTLLFPLFFLLPLQAAAVSPAPRPHPDTRLAVHGTDFCMSADNPNATLSSVSFSEPPTAAVFQTARLADRPAACVPLNILQPEQPYRLNFHIASKSTDNAEIWSEETFCLRKDKGRLKIVRADFSQKGGVCTDTAWQSAVPADFAEEPTGFSVWAAWGIAAVMAAALAASAASVWSWLCKRKKRRGI</sequence>
<dbReference type="KEGG" id="nei:BG910_02865"/>
<organism evidence="1 2">
    <name type="scientific">Neisseria chenwenguii</name>
    <dbReference type="NCBI Taxonomy" id="1853278"/>
    <lineage>
        <taxon>Bacteria</taxon>
        <taxon>Pseudomonadati</taxon>
        <taxon>Pseudomonadota</taxon>
        <taxon>Betaproteobacteria</taxon>
        <taxon>Neisseriales</taxon>
        <taxon>Neisseriaceae</taxon>
        <taxon>Neisseria</taxon>
    </lineage>
</organism>
<reference evidence="1 2" key="1">
    <citation type="submission" date="2017-06" db="EMBL/GenBank/DDBJ databases">
        <title>Neisseria chenwenguii sp. nov., isolated from the intestinal contents of Tibetan Plateau Pika in Yushu, Qinghai Province, China.</title>
        <authorList>
            <person name="Zhang G."/>
        </authorList>
    </citation>
    <scope>NUCLEOTIDE SEQUENCE [LARGE SCALE GENOMIC DNA]</scope>
    <source>
        <strain evidence="1 2">10023</strain>
    </source>
</reference>
<dbReference type="Proteomes" id="UP000198238">
    <property type="component" value="Chromosome"/>
</dbReference>
<evidence type="ECO:0000313" key="1">
    <source>
        <dbReference type="EMBL" id="ASK26821.1"/>
    </source>
</evidence>
<dbReference type="EMBL" id="CP022278">
    <property type="protein sequence ID" value="ASK26821.1"/>
    <property type="molecule type" value="Genomic_DNA"/>
</dbReference>
<accession>A0A220S015</accession>
<evidence type="ECO:0000313" key="2">
    <source>
        <dbReference type="Proteomes" id="UP000198238"/>
    </source>
</evidence>
<dbReference type="RefSeq" id="WP_089035542.1">
    <property type="nucleotide sequence ID" value="NZ_CP022278.1"/>
</dbReference>
<keyword evidence="2" id="KW-1185">Reference proteome</keyword>
<name>A0A220S015_9NEIS</name>
<dbReference type="AlphaFoldDB" id="A0A220S015"/>
<protein>
    <submittedName>
        <fullName evidence="1">Uncharacterized protein</fullName>
    </submittedName>
</protein>
<gene>
    <name evidence="1" type="ORF">BG910_02865</name>
</gene>
<proteinExistence type="predicted"/>